<keyword evidence="2" id="KW-1185">Reference proteome</keyword>
<gene>
    <name evidence="1" type="ORF">MTY59_35230</name>
</gene>
<evidence type="ECO:0000313" key="1">
    <source>
        <dbReference type="EMBL" id="BCZ23668.1"/>
    </source>
</evidence>
<accession>A0ABN6IKV7</accession>
<evidence type="ECO:0000313" key="2">
    <source>
        <dbReference type="Proteomes" id="UP000826012"/>
    </source>
</evidence>
<sequence>MLRVHRPDLARRHTEKRRVETRYIINETCPTGYNLPGRIGIRVEEFVGIPPVLGHLRYRISTISQQLPEFVSVRGAGKARRVSDDCKTGWRLHDTFGG</sequence>
<organism evidence="1 2">
    <name type="scientific">Mycobacterium senriense</name>
    <dbReference type="NCBI Taxonomy" id="2775496"/>
    <lineage>
        <taxon>Bacteria</taxon>
        <taxon>Bacillati</taxon>
        <taxon>Actinomycetota</taxon>
        <taxon>Actinomycetes</taxon>
        <taxon>Mycobacteriales</taxon>
        <taxon>Mycobacteriaceae</taxon>
        <taxon>Mycobacterium</taxon>
        <taxon>Mycobacterium avium complex (MAC)</taxon>
    </lineage>
</organism>
<name>A0ABN6IKV7_9MYCO</name>
<reference evidence="1 2" key="2">
    <citation type="submission" date="2021-07" db="EMBL/GenBank/DDBJ databases">
        <authorList>
            <person name="Matsumoto Y."/>
            <person name="Motooka D."/>
            <person name="Nakamura S."/>
        </authorList>
    </citation>
    <scope>NUCLEOTIDE SEQUENCE [LARGE SCALE GENOMIC DNA]</scope>
    <source>
        <strain evidence="1 2">TY59</strain>
    </source>
</reference>
<protein>
    <submittedName>
        <fullName evidence="1">Uncharacterized protein</fullName>
    </submittedName>
</protein>
<reference evidence="1 2" key="1">
    <citation type="submission" date="2021-07" db="EMBL/GenBank/DDBJ databases">
        <title>Complete genome sequence of nontuberculous Mycobacterium sp. TY59.</title>
        <authorList>
            <person name="Fukushima K."/>
        </authorList>
    </citation>
    <scope>NUCLEOTIDE SEQUENCE [LARGE SCALE GENOMIC DNA]</scope>
    <source>
        <strain evidence="1 2">TY59</strain>
    </source>
</reference>
<dbReference type="EMBL" id="AP024828">
    <property type="protein sequence ID" value="BCZ23668.1"/>
    <property type="molecule type" value="Genomic_DNA"/>
</dbReference>
<dbReference type="Proteomes" id="UP000826012">
    <property type="component" value="Chromosome"/>
</dbReference>
<proteinExistence type="predicted"/>